<proteinExistence type="predicted"/>
<evidence type="ECO:0000313" key="2">
    <source>
        <dbReference type="Proteomes" id="UP001500167"/>
    </source>
</evidence>
<gene>
    <name evidence="1" type="ORF">GCM10022218_24100</name>
</gene>
<sequence length="59" mass="7005">MTQSTVKLLYKTSKFIYVQYTELNLLATNHRVTCNNYTLPKRDAQKNNEKFIQSVEYTL</sequence>
<evidence type="ECO:0000313" key="1">
    <source>
        <dbReference type="EMBL" id="GAA4176617.1"/>
    </source>
</evidence>
<comment type="caution">
    <text evidence="1">The sequence shown here is derived from an EMBL/GenBank/DDBJ whole genome shotgun (WGS) entry which is preliminary data.</text>
</comment>
<reference evidence="2" key="1">
    <citation type="journal article" date="2019" name="Int. J. Syst. Evol. Microbiol.">
        <title>The Global Catalogue of Microorganisms (GCM) 10K type strain sequencing project: providing services to taxonomists for standard genome sequencing and annotation.</title>
        <authorList>
            <consortium name="The Broad Institute Genomics Platform"/>
            <consortium name="The Broad Institute Genome Sequencing Center for Infectious Disease"/>
            <person name="Wu L."/>
            <person name="Ma J."/>
        </authorList>
    </citation>
    <scope>NUCLEOTIDE SEQUENCE [LARGE SCALE GENOMIC DNA]</scope>
    <source>
        <strain evidence="2">JCM 16722</strain>
    </source>
</reference>
<organism evidence="1 2">
    <name type="scientific">Sphingobacterium ginsenosidimutans</name>
    <dbReference type="NCBI Taxonomy" id="687845"/>
    <lineage>
        <taxon>Bacteria</taxon>
        <taxon>Pseudomonadati</taxon>
        <taxon>Bacteroidota</taxon>
        <taxon>Sphingobacteriia</taxon>
        <taxon>Sphingobacteriales</taxon>
        <taxon>Sphingobacteriaceae</taxon>
        <taxon>Sphingobacterium</taxon>
    </lineage>
</organism>
<protein>
    <submittedName>
        <fullName evidence="1">Uncharacterized protein</fullName>
    </submittedName>
</protein>
<dbReference type="EMBL" id="BAAAZK010000007">
    <property type="protein sequence ID" value="GAA4176617.1"/>
    <property type="molecule type" value="Genomic_DNA"/>
</dbReference>
<accession>A0ABP8A309</accession>
<name>A0ABP8A309_9SPHI</name>
<keyword evidence="2" id="KW-1185">Reference proteome</keyword>
<dbReference type="Proteomes" id="UP001500167">
    <property type="component" value="Unassembled WGS sequence"/>
</dbReference>